<dbReference type="Gene3D" id="2.40.380.10">
    <property type="entry name" value="FomD-like"/>
    <property type="match status" value="1"/>
</dbReference>
<evidence type="ECO:0000313" key="5">
    <source>
        <dbReference type="EMBL" id="EKC45258.1"/>
    </source>
</evidence>
<dbReference type="GO" id="GO:0016787">
    <property type="term" value="F:hydrolase activity"/>
    <property type="evidence" value="ECO:0007669"/>
    <property type="project" value="UniProtKB-KW"/>
</dbReference>
<sequence length="180" mass="21638">MEKLEIGKRYEIHSYKHNGCIHRAWDEAVLLEIHDDYLIFGNERTKVTESDGRMWRTKEPAILYFFKNSWFNIIGQYKKDGIYYYCNIASPYIIEDGVIKYIDYDLDLRVFPDGSFKVLDRGEYKYHKQLMNYSDEIDYILKAELTNLINMVRAKELAFKENTVENYYEIYKKIVCCHSN</sequence>
<protein>
    <submittedName>
        <fullName evidence="5">Protein belonging to Uncharacterized protein family UPF0374</fullName>
    </submittedName>
</protein>
<dbReference type="PANTHER" id="PTHR39159:SF1">
    <property type="entry name" value="UPF0374 PROTEIN YGAC"/>
    <property type="match status" value="1"/>
</dbReference>
<gene>
    <name evidence="5" type="ORF">OBE_16980</name>
</gene>
<evidence type="ECO:0000259" key="4">
    <source>
        <dbReference type="Pfam" id="PF04167"/>
    </source>
</evidence>
<name>K1RIG5_9ZZZZ</name>
<keyword evidence="2" id="KW-0378">Hydrolase</keyword>
<keyword evidence="1" id="KW-0479">Metal-binding</keyword>
<evidence type="ECO:0000256" key="2">
    <source>
        <dbReference type="ARBA" id="ARBA00022801"/>
    </source>
</evidence>
<keyword evidence="3" id="KW-0460">Magnesium</keyword>
<dbReference type="AlphaFoldDB" id="K1RIG5"/>
<proteinExistence type="predicted"/>
<dbReference type="SUPFAM" id="SSF159234">
    <property type="entry name" value="FomD-like"/>
    <property type="match status" value="1"/>
</dbReference>
<dbReference type="InterPro" id="IPR050212">
    <property type="entry name" value="Ntdp-like"/>
</dbReference>
<dbReference type="PIRSF" id="PIRSF028345">
    <property type="entry name" value="UCP028345"/>
    <property type="match status" value="1"/>
</dbReference>
<dbReference type="NCBIfam" id="NF010183">
    <property type="entry name" value="PRK13662.1"/>
    <property type="match status" value="1"/>
</dbReference>
<organism evidence="5">
    <name type="scientific">human gut metagenome</name>
    <dbReference type="NCBI Taxonomy" id="408170"/>
    <lineage>
        <taxon>unclassified sequences</taxon>
        <taxon>metagenomes</taxon>
        <taxon>organismal metagenomes</taxon>
    </lineage>
</organism>
<dbReference type="Pfam" id="PF04167">
    <property type="entry name" value="DUF402"/>
    <property type="match status" value="1"/>
</dbReference>
<dbReference type="InterPro" id="IPR035930">
    <property type="entry name" value="FomD-like_sf"/>
</dbReference>
<evidence type="ECO:0000256" key="3">
    <source>
        <dbReference type="ARBA" id="ARBA00022842"/>
    </source>
</evidence>
<dbReference type="InterPro" id="IPR007295">
    <property type="entry name" value="DUF402"/>
</dbReference>
<comment type="caution">
    <text evidence="5">The sequence shown here is derived from an EMBL/GenBank/DDBJ whole genome shotgun (WGS) entry which is preliminary data.</text>
</comment>
<dbReference type="InterPro" id="IPR016882">
    <property type="entry name" value="SA1684"/>
</dbReference>
<feature type="domain" description="DUF402" evidence="4">
    <location>
        <begin position="19"/>
        <end position="155"/>
    </location>
</feature>
<dbReference type="PANTHER" id="PTHR39159">
    <property type="match status" value="1"/>
</dbReference>
<accession>K1RIG5</accession>
<reference evidence="5" key="1">
    <citation type="journal article" date="2013" name="Environ. Microbiol.">
        <title>Microbiota from the distal guts of lean and obese adolescents exhibit partial functional redundancy besides clear differences in community structure.</title>
        <authorList>
            <person name="Ferrer M."/>
            <person name="Ruiz A."/>
            <person name="Lanza F."/>
            <person name="Haange S.B."/>
            <person name="Oberbach A."/>
            <person name="Till H."/>
            <person name="Bargiela R."/>
            <person name="Campoy C."/>
            <person name="Segura M.T."/>
            <person name="Richter M."/>
            <person name="von Bergen M."/>
            <person name="Seifert J."/>
            <person name="Suarez A."/>
        </authorList>
    </citation>
    <scope>NUCLEOTIDE SEQUENCE</scope>
</reference>
<dbReference type="EMBL" id="AJWZ01011441">
    <property type="protein sequence ID" value="EKC45258.1"/>
    <property type="molecule type" value="Genomic_DNA"/>
</dbReference>
<dbReference type="GO" id="GO:0046872">
    <property type="term" value="F:metal ion binding"/>
    <property type="evidence" value="ECO:0007669"/>
    <property type="project" value="UniProtKB-KW"/>
</dbReference>
<evidence type="ECO:0000256" key="1">
    <source>
        <dbReference type="ARBA" id="ARBA00022723"/>
    </source>
</evidence>